<accession>A0A9D9DGR9</accession>
<reference evidence="1" key="1">
    <citation type="submission" date="2020-10" db="EMBL/GenBank/DDBJ databases">
        <authorList>
            <person name="Gilroy R."/>
        </authorList>
    </citation>
    <scope>NUCLEOTIDE SEQUENCE</scope>
    <source>
        <strain evidence="1">11159</strain>
    </source>
</reference>
<comment type="caution">
    <text evidence="1">The sequence shown here is derived from an EMBL/GenBank/DDBJ whole genome shotgun (WGS) entry which is preliminary data.</text>
</comment>
<dbReference type="EMBL" id="JADIMY010000050">
    <property type="protein sequence ID" value="MBO8427397.1"/>
    <property type="molecule type" value="Genomic_DNA"/>
</dbReference>
<name>A0A9D9DGR9_9BACL</name>
<dbReference type="AlphaFoldDB" id="A0A9D9DGR9"/>
<organism evidence="1 2">
    <name type="scientific">Candidatus Onthovivens merdipullorum</name>
    <dbReference type="NCBI Taxonomy" id="2840889"/>
    <lineage>
        <taxon>Bacteria</taxon>
        <taxon>Bacillati</taxon>
        <taxon>Bacillota</taxon>
        <taxon>Bacilli</taxon>
        <taxon>Bacillales</taxon>
        <taxon>Candidatus Onthovivens</taxon>
    </lineage>
</organism>
<proteinExistence type="predicted"/>
<protein>
    <submittedName>
        <fullName evidence="1">Uncharacterized protein</fullName>
    </submittedName>
</protein>
<sequence>MNNYMQRKIAKAKEEGIDLFLGQNLYENKQDSIWYDGLIASFTYNNRYEVKVVATGDTKVNIDGCTYKFPNWDDLYENRIKSDHDLFKKLNNGTFGWLENNWFEYSIYDKEKDDYLTDFLETDNVLDDLEDALDIKGYISFINEYEKENNKERER</sequence>
<gene>
    <name evidence="1" type="ORF">IAC58_02410</name>
</gene>
<evidence type="ECO:0000313" key="2">
    <source>
        <dbReference type="Proteomes" id="UP000823613"/>
    </source>
</evidence>
<dbReference type="Proteomes" id="UP000823613">
    <property type="component" value="Unassembled WGS sequence"/>
</dbReference>
<reference evidence="1" key="2">
    <citation type="journal article" date="2021" name="PeerJ">
        <title>Extensive microbial diversity within the chicken gut microbiome revealed by metagenomics and culture.</title>
        <authorList>
            <person name="Gilroy R."/>
            <person name="Ravi A."/>
            <person name="Getino M."/>
            <person name="Pursley I."/>
            <person name="Horton D.L."/>
            <person name="Alikhan N.F."/>
            <person name="Baker D."/>
            <person name="Gharbi K."/>
            <person name="Hall N."/>
            <person name="Watson M."/>
            <person name="Adriaenssens E.M."/>
            <person name="Foster-Nyarko E."/>
            <person name="Jarju S."/>
            <person name="Secka A."/>
            <person name="Antonio M."/>
            <person name="Oren A."/>
            <person name="Chaudhuri R.R."/>
            <person name="La Ragione R."/>
            <person name="Hildebrand F."/>
            <person name="Pallen M.J."/>
        </authorList>
    </citation>
    <scope>NUCLEOTIDE SEQUENCE</scope>
    <source>
        <strain evidence="1">11159</strain>
    </source>
</reference>
<evidence type="ECO:0000313" key="1">
    <source>
        <dbReference type="EMBL" id="MBO8427397.1"/>
    </source>
</evidence>